<dbReference type="PANTHER" id="PTHR48475:SF1">
    <property type="entry name" value="RNASE H TYPE-1 DOMAIN-CONTAINING PROTEIN"/>
    <property type="match status" value="1"/>
</dbReference>
<dbReference type="InterPro" id="IPR041577">
    <property type="entry name" value="RT_RNaseH_2"/>
</dbReference>
<feature type="domain" description="Reverse transcriptase/retrotransposon-derived protein RNase H-like" evidence="1">
    <location>
        <begin position="49"/>
        <end position="137"/>
    </location>
</feature>
<sequence length="138" mass="16220">MEAYSSYNQIPIFAQDEEHTSFITNRGLYCYKMPFSLKNVRATYQWFEWTEECKNTFRELKTLLGKTPLLSKPKNGETLLIYFTVSKKTVSSVLICEKGLTQLSIYYVHKILKDTETRYSDMEKHVLSLIITSRKLQP</sequence>
<organism evidence="2 3">
    <name type="scientific">Abeliophyllum distichum</name>
    <dbReference type="NCBI Taxonomy" id="126358"/>
    <lineage>
        <taxon>Eukaryota</taxon>
        <taxon>Viridiplantae</taxon>
        <taxon>Streptophyta</taxon>
        <taxon>Embryophyta</taxon>
        <taxon>Tracheophyta</taxon>
        <taxon>Spermatophyta</taxon>
        <taxon>Magnoliopsida</taxon>
        <taxon>eudicotyledons</taxon>
        <taxon>Gunneridae</taxon>
        <taxon>Pentapetalae</taxon>
        <taxon>asterids</taxon>
        <taxon>lamiids</taxon>
        <taxon>Lamiales</taxon>
        <taxon>Oleaceae</taxon>
        <taxon>Forsythieae</taxon>
        <taxon>Abeliophyllum</taxon>
    </lineage>
</organism>
<dbReference type="AlphaFoldDB" id="A0ABD1W0C2"/>
<evidence type="ECO:0000259" key="1">
    <source>
        <dbReference type="Pfam" id="PF17919"/>
    </source>
</evidence>
<evidence type="ECO:0000313" key="3">
    <source>
        <dbReference type="Proteomes" id="UP001604336"/>
    </source>
</evidence>
<dbReference type="Pfam" id="PF17919">
    <property type="entry name" value="RT_RNaseH_2"/>
    <property type="match status" value="1"/>
</dbReference>
<accession>A0ABD1W0C2</accession>
<dbReference type="PANTHER" id="PTHR48475">
    <property type="entry name" value="RIBONUCLEASE H"/>
    <property type="match status" value="1"/>
</dbReference>
<comment type="caution">
    <text evidence="2">The sequence shown here is derived from an EMBL/GenBank/DDBJ whole genome shotgun (WGS) entry which is preliminary data.</text>
</comment>
<dbReference type="Proteomes" id="UP001604336">
    <property type="component" value="Unassembled WGS sequence"/>
</dbReference>
<dbReference type="SUPFAM" id="SSF56672">
    <property type="entry name" value="DNA/RNA polymerases"/>
    <property type="match status" value="1"/>
</dbReference>
<protein>
    <submittedName>
        <fullName evidence="2">Ribonuclease H</fullName>
    </submittedName>
</protein>
<evidence type="ECO:0000313" key="2">
    <source>
        <dbReference type="EMBL" id="KAL2541925.1"/>
    </source>
</evidence>
<reference evidence="3" key="1">
    <citation type="submission" date="2024-07" db="EMBL/GenBank/DDBJ databases">
        <title>Two chromosome-level genome assemblies of Korean endemic species Abeliophyllum distichum and Forsythia ovata (Oleaceae).</title>
        <authorList>
            <person name="Jang H."/>
        </authorList>
    </citation>
    <scope>NUCLEOTIDE SEQUENCE [LARGE SCALE GENOMIC DNA]</scope>
</reference>
<proteinExistence type="predicted"/>
<dbReference type="EMBL" id="JBFOLK010000001">
    <property type="protein sequence ID" value="KAL2541925.1"/>
    <property type="molecule type" value="Genomic_DNA"/>
</dbReference>
<keyword evidence="3" id="KW-1185">Reference proteome</keyword>
<dbReference type="Gene3D" id="3.10.10.10">
    <property type="entry name" value="HIV Type 1 Reverse Transcriptase, subunit A, domain 1"/>
    <property type="match status" value="1"/>
</dbReference>
<gene>
    <name evidence="2" type="ORF">Adt_02903</name>
</gene>
<dbReference type="InterPro" id="IPR043502">
    <property type="entry name" value="DNA/RNA_pol_sf"/>
</dbReference>
<name>A0ABD1W0C2_9LAMI</name>